<feature type="signal peptide" evidence="2">
    <location>
        <begin position="1"/>
        <end position="23"/>
    </location>
</feature>
<keyword evidence="1 2" id="KW-0732">Signal</keyword>
<dbReference type="RefSeq" id="WP_006952913.1">
    <property type="nucleotide sequence ID" value="NZ_JH594522.1"/>
</dbReference>
<keyword evidence="5" id="KW-1185">Reference proteome</keyword>
<dbReference type="eggNOG" id="COG4704">
    <property type="taxonomic scope" value="Bacteria"/>
</dbReference>
<name>H1Q3E9_9BACT</name>
<evidence type="ECO:0000256" key="1">
    <source>
        <dbReference type="ARBA" id="ARBA00022729"/>
    </source>
</evidence>
<accession>H1Q3E9</accession>
<dbReference type="Proteomes" id="UP000016023">
    <property type="component" value="Unassembled WGS sequence"/>
</dbReference>
<proteinExistence type="predicted"/>
<dbReference type="InterPro" id="IPR032812">
    <property type="entry name" value="SbsA_Ig"/>
</dbReference>
<dbReference type="Pfam" id="PF13205">
    <property type="entry name" value="Big_5"/>
    <property type="match status" value="1"/>
</dbReference>
<evidence type="ECO:0000259" key="3">
    <source>
        <dbReference type="Pfam" id="PF13205"/>
    </source>
</evidence>
<comment type="caution">
    <text evidence="4">The sequence shown here is derived from an EMBL/GenBank/DDBJ whole genome shotgun (WGS) entry which is preliminary data.</text>
</comment>
<organism evidence="4 5">
    <name type="scientific">Prevotella micans F0438</name>
    <dbReference type="NCBI Taxonomy" id="883158"/>
    <lineage>
        <taxon>Bacteria</taxon>
        <taxon>Pseudomonadati</taxon>
        <taxon>Bacteroidota</taxon>
        <taxon>Bacteroidia</taxon>
        <taxon>Bacteroidales</taxon>
        <taxon>Prevotellaceae</taxon>
        <taxon>Prevotella</taxon>
    </lineage>
</organism>
<evidence type="ECO:0000313" key="4">
    <source>
        <dbReference type="EMBL" id="EHO68835.1"/>
    </source>
</evidence>
<protein>
    <recommendedName>
        <fullName evidence="3">SbsA Ig-like domain-containing protein</fullName>
    </recommendedName>
</protein>
<feature type="chain" id="PRO_5003552628" description="SbsA Ig-like domain-containing protein" evidence="2">
    <location>
        <begin position="24"/>
        <end position="646"/>
    </location>
</feature>
<gene>
    <name evidence="4" type="ORF">HMPREF9140_01437</name>
</gene>
<reference evidence="4 5" key="1">
    <citation type="submission" date="2011-12" db="EMBL/GenBank/DDBJ databases">
        <title>The Genome Sequence of Prevotella micans F0438.</title>
        <authorList>
            <consortium name="The Broad Institute Genome Sequencing Platform"/>
            <person name="Earl A."/>
            <person name="Ward D."/>
            <person name="Feldgarden M."/>
            <person name="Gevers D."/>
            <person name="Izard J."/>
            <person name="Baranova O.V."/>
            <person name="Blanton J.M."/>
            <person name="Wade W.G."/>
            <person name="Dewhirst F.E."/>
            <person name="Young S.K."/>
            <person name="Zeng Q."/>
            <person name="Gargeya S."/>
            <person name="Fitzgerald M."/>
            <person name="Haas B."/>
            <person name="Abouelleil A."/>
            <person name="Alvarado L."/>
            <person name="Arachchi H.M."/>
            <person name="Berlin A."/>
            <person name="Chapman S.B."/>
            <person name="Gearin G."/>
            <person name="Goldberg J."/>
            <person name="Griggs A."/>
            <person name="Gujja S."/>
            <person name="Hansen M."/>
            <person name="Heiman D."/>
            <person name="Howarth C."/>
            <person name="Larimer J."/>
            <person name="Lui A."/>
            <person name="MacDonald P.J.P."/>
            <person name="McCowen C."/>
            <person name="Montmayeur A."/>
            <person name="Murphy C."/>
            <person name="Neiman D."/>
            <person name="Pearson M."/>
            <person name="Priest M."/>
            <person name="Roberts A."/>
            <person name="Saif S."/>
            <person name="Shea T."/>
            <person name="Sisk P."/>
            <person name="Stolte C."/>
            <person name="Sykes S."/>
            <person name="Wortman J."/>
            <person name="Nusbaum C."/>
            <person name="Birren B."/>
        </authorList>
    </citation>
    <scope>NUCLEOTIDE SEQUENCE [LARGE SCALE GENOMIC DNA]</scope>
    <source>
        <strain evidence="4 5">F0438</strain>
    </source>
</reference>
<dbReference type="PROSITE" id="PS51257">
    <property type="entry name" value="PROKAR_LIPOPROTEIN"/>
    <property type="match status" value="1"/>
</dbReference>
<dbReference type="HOGENOM" id="CLU_014237_0_0_10"/>
<dbReference type="STRING" id="883158.HMPREF9140_01437"/>
<dbReference type="SUPFAM" id="SSF49478">
    <property type="entry name" value="Cna protein B-type domain"/>
    <property type="match status" value="1"/>
</dbReference>
<dbReference type="EMBL" id="AGWK01000039">
    <property type="protein sequence ID" value="EHO68835.1"/>
    <property type="molecule type" value="Genomic_DNA"/>
</dbReference>
<dbReference type="PATRIC" id="fig|883158.3.peg.1431"/>
<evidence type="ECO:0000256" key="2">
    <source>
        <dbReference type="SAM" id="SignalP"/>
    </source>
</evidence>
<evidence type="ECO:0000313" key="5">
    <source>
        <dbReference type="Proteomes" id="UP000016023"/>
    </source>
</evidence>
<feature type="domain" description="SbsA Ig-like" evidence="3">
    <location>
        <begin position="32"/>
        <end position="131"/>
    </location>
</feature>
<sequence>MKRFSFYLVVLMSALIVASCAKMGEPDGGWFDETPPRILGSTPIDRATSVLNNKINIYFDEFIKLDNPTEKVVVSPPQLEVPEIKSQGKRISVQLLDSLKPNTTYTIDFSDAISDNNEGNPLGNYTFSFSTGGQIDTLEVAGYVLDAENLEPVKGILVGLYQNQADSAFRKLPMLRVSRTDSRGRFVVKGVAKGDYRIYALQDADGNYRFTQQSEKIAFTPEVIMPSSKPDIKQDTIWRDSLHISDIKQIPYTHFLPDDVILRAFNELQTNRYFMKAERKDPNRFTIFFSYGDVDLPHITGLNFNAKDAFTVESSLNQDTITYWIRDTMLVNQDTLRLQMAYNVTDSLGKLVVKTDTLELLSKIPYAKRLKQKQDAYAKWKKKQDKNKERGREYETQMPVEPLEVRFNIGSQMAPDENPTLEMPAPLAICDTAKIHLYEKVDTLWYRARFQFGVVPGNDRLYKLIGAWNEGHEYSLETDSATFVDIYGNASVKSKHGIKINANDTYGTLTMTLQRMDGKNCLLQLLGESGRTIKEVTAKNNSATFYYVKPGTYYLRLIVDENDNGRWDTGLFDADRQPEEVYYYPKQIECRAKRDVQGSWDPRQLPLYKQKPAALIKQKAEAEKKILRGRNIERARQLGIDYEERK</sequence>
<dbReference type="AlphaFoldDB" id="H1Q3E9"/>